<feature type="transmembrane region" description="Helical" evidence="10">
    <location>
        <begin position="223"/>
        <end position="241"/>
    </location>
</feature>
<dbReference type="AlphaFoldDB" id="A0AAV3AQG2"/>
<feature type="transmembrane region" description="Helical" evidence="10">
    <location>
        <begin position="178"/>
        <end position="202"/>
    </location>
</feature>
<feature type="transmembrane region" description="Helical" evidence="10">
    <location>
        <begin position="60"/>
        <end position="78"/>
    </location>
</feature>
<dbReference type="Pfam" id="PF00001">
    <property type="entry name" value="7tm_1"/>
    <property type="match status" value="1"/>
</dbReference>
<evidence type="ECO:0000313" key="13">
    <source>
        <dbReference type="Proteomes" id="UP001181693"/>
    </source>
</evidence>
<evidence type="ECO:0000256" key="5">
    <source>
        <dbReference type="ARBA" id="ARBA00022725"/>
    </source>
</evidence>
<keyword evidence="4 10" id="KW-0812">Transmembrane</keyword>
<evidence type="ECO:0000256" key="10">
    <source>
        <dbReference type="SAM" id="Phobius"/>
    </source>
</evidence>
<keyword evidence="3" id="KW-0716">Sensory transduction</keyword>
<keyword evidence="2" id="KW-1003">Cell membrane</keyword>
<feature type="transmembrane region" description="Helical" evidence="10">
    <location>
        <begin position="25"/>
        <end position="48"/>
    </location>
</feature>
<sequence length="271" mass="30887">MDENNITRITVIHLVGCATQPKIEYLVFFLLIIVYFMTVCGHLLIITLVSYSKSFHSPMYFFLTQLSLSDIVIVTDILPNMLNAVLVKEIIIPFSLCLTQLYIFSVSEVLQCLLLTVMSYDRYLAICKPLHYSSIMSHHACWIVIIIFWTLSIFIELIKPLNISKLQFCDTSNIELEVTLLGGFIVVIPFFIIIVSYVYIIVTVFNIKSITSRQKAFSTCSSHLAVVSIFYVTITFVTPLLNPVIYSLRNKDLKQVVGKLINTIQHLPSNN</sequence>
<dbReference type="InterPro" id="IPR000276">
    <property type="entry name" value="GPCR_Rhodpsn"/>
</dbReference>
<keyword evidence="13" id="KW-1185">Reference proteome</keyword>
<evidence type="ECO:0000256" key="2">
    <source>
        <dbReference type="ARBA" id="ARBA00022475"/>
    </source>
</evidence>
<keyword evidence="5" id="KW-0552">Olfaction</keyword>
<dbReference type="PANTHER" id="PTHR24242:SF253">
    <property type="entry name" value="OLFACTORY RECEPTOR-RELATED"/>
    <property type="match status" value="1"/>
</dbReference>
<evidence type="ECO:0000256" key="6">
    <source>
        <dbReference type="ARBA" id="ARBA00022989"/>
    </source>
</evidence>
<evidence type="ECO:0000256" key="4">
    <source>
        <dbReference type="ARBA" id="ARBA00022692"/>
    </source>
</evidence>
<dbReference type="GO" id="GO:0004930">
    <property type="term" value="F:G protein-coupled receptor activity"/>
    <property type="evidence" value="ECO:0007669"/>
    <property type="project" value="UniProtKB-KW"/>
</dbReference>
<proteinExistence type="predicted"/>
<comment type="caution">
    <text evidence="12">The sequence shown here is derived from an EMBL/GenBank/DDBJ whole genome shotgun (WGS) entry which is preliminary data.</text>
</comment>
<keyword evidence="6 10" id="KW-1133">Transmembrane helix</keyword>
<dbReference type="Gene3D" id="1.20.1070.10">
    <property type="entry name" value="Rhodopsin 7-helix transmembrane proteins"/>
    <property type="match status" value="1"/>
</dbReference>
<dbReference type="EMBL" id="DYDO01000002">
    <property type="protein sequence ID" value="DBA29764.1"/>
    <property type="molecule type" value="Genomic_DNA"/>
</dbReference>
<evidence type="ECO:0000313" key="12">
    <source>
        <dbReference type="EMBL" id="DBA29764.1"/>
    </source>
</evidence>
<keyword evidence="8 10" id="KW-0472">Membrane</keyword>
<dbReference type="GO" id="GO:0005886">
    <property type="term" value="C:plasma membrane"/>
    <property type="evidence" value="ECO:0007669"/>
    <property type="project" value="UniProtKB-SubCell"/>
</dbReference>
<accession>A0AAV3AQG2</accession>
<feature type="transmembrane region" description="Helical" evidence="10">
    <location>
        <begin position="90"/>
        <end position="118"/>
    </location>
</feature>
<dbReference type="SUPFAM" id="SSF81321">
    <property type="entry name" value="Family A G protein-coupled receptor-like"/>
    <property type="match status" value="1"/>
</dbReference>
<keyword evidence="9" id="KW-0675">Receptor</keyword>
<organism evidence="12 13">
    <name type="scientific">Pyxicephalus adspersus</name>
    <name type="common">African bullfrog</name>
    <dbReference type="NCBI Taxonomy" id="30357"/>
    <lineage>
        <taxon>Eukaryota</taxon>
        <taxon>Metazoa</taxon>
        <taxon>Chordata</taxon>
        <taxon>Craniata</taxon>
        <taxon>Vertebrata</taxon>
        <taxon>Euteleostomi</taxon>
        <taxon>Amphibia</taxon>
        <taxon>Batrachia</taxon>
        <taxon>Anura</taxon>
        <taxon>Neobatrachia</taxon>
        <taxon>Ranoidea</taxon>
        <taxon>Pyxicephalidae</taxon>
        <taxon>Pyxicephalinae</taxon>
        <taxon>Pyxicephalus</taxon>
    </lineage>
</organism>
<dbReference type="PROSITE" id="PS50262">
    <property type="entry name" value="G_PROTEIN_RECEP_F1_2"/>
    <property type="match status" value="1"/>
</dbReference>
<keyword evidence="7" id="KW-0807">Transducer</keyword>
<keyword evidence="7" id="KW-0297">G-protein coupled receptor</keyword>
<evidence type="ECO:0000256" key="1">
    <source>
        <dbReference type="ARBA" id="ARBA00004651"/>
    </source>
</evidence>
<evidence type="ECO:0000256" key="7">
    <source>
        <dbReference type="ARBA" id="ARBA00023040"/>
    </source>
</evidence>
<evidence type="ECO:0000256" key="3">
    <source>
        <dbReference type="ARBA" id="ARBA00022606"/>
    </source>
</evidence>
<feature type="transmembrane region" description="Helical" evidence="10">
    <location>
        <begin position="139"/>
        <end position="158"/>
    </location>
</feature>
<dbReference type="PRINTS" id="PR00237">
    <property type="entry name" value="GPCRRHODOPSN"/>
</dbReference>
<dbReference type="GO" id="GO:0007608">
    <property type="term" value="P:sensory perception of smell"/>
    <property type="evidence" value="ECO:0007669"/>
    <property type="project" value="UniProtKB-KW"/>
</dbReference>
<protein>
    <recommendedName>
        <fullName evidence="11">G-protein coupled receptors family 1 profile domain-containing protein</fullName>
    </recommendedName>
</protein>
<name>A0AAV3AQG2_PYXAD</name>
<dbReference type="Proteomes" id="UP001181693">
    <property type="component" value="Unassembled WGS sequence"/>
</dbReference>
<dbReference type="InterPro" id="IPR050939">
    <property type="entry name" value="Olfactory_GPCR1"/>
</dbReference>
<feature type="domain" description="G-protein coupled receptors family 1 profile" evidence="11">
    <location>
        <begin position="41"/>
        <end position="237"/>
    </location>
</feature>
<gene>
    <name evidence="12" type="ORF">GDO54_005824</name>
</gene>
<comment type="subcellular location">
    <subcellularLocation>
        <location evidence="1">Cell membrane</location>
        <topology evidence="1">Multi-pass membrane protein</topology>
    </subcellularLocation>
</comment>
<evidence type="ECO:0000256" key="9">
    <source>
        <dbReference type="ARBA" id="ARBA00023170"/>
    </source>
</evidence>
<evidence type="ECO:0000256" key="8">
    <source>
        <dbReference type="ARBA" id="ARBA00023136"/>
    </source>
</evidence>
<dbReference type="PANTHER" id="PTHR24242">
    <property type="entry name" value="G-PROTEIN COUPLED RECEPTOR"/>
    <property type="match status" value="1"/>
</dbReference>
<evidence type="ECO:0000259" key="11">
    <source>
        <dbReference type="PROSITE" id="PS50262"/>
    </source>
</evidence>
<reference evidence="12" key="1">
    <citation type="thesis" date="2020" institute="ProQuest LLC" country="789 East Eisenhower Parkway, Ann Arbor, MI, USA">
        <title>Comparative Genomics and Chromosome Evolution.</title>
        <authorList>
            <person name="Mudd A.B."/>
        </authorList>
    </citation>
    <scope>NUCLEOTIDE SEQUENCE</scope>
    <source>
        <strain evidence="12">1538</strain>
        <tissue evidence="12">Blood</tissue>
    </source>
</reference>
<dbReference type="InterPro" id="IPR017452">
    <property type="entry name" value="GPCR_Rhodpsn_7TM"/>
</dbReference>